<comment type="caution">
    <text evidence="2">The sequence shown here is derived from an EMBL/GenBank/DDBJ whole genome shotgun (WGS) entry which is preliminary data.</text>
</comment>
<evidence type="ECO:0000256" key="1">
    <source>
        <dbReference type="SAM" id="Phobius"/>
    </source>
</evidence>
<reference evidence="2 3" key="1">
    <citation type="submission" date="2024-09" db="EMBL/GenBank/DDBJ databases">
        <title>Nodulacao em especies de Leguminosae Basais da Amazonia e Caracterizacao dos Rizobios e Bacterias Associadas aos Nodulos.</title>
        <authorList>
            <person name="Jambeiro I.C.A."/>
            <person name="Lopes I.S."/>
            <person name="Aguiar E.R.G.R."/>
            <person name="Santos A.F.J."/>
            <person name="Dos Santos J.M.F."/>
            <person name="Gross E."/>
        </authorList>
    </citation>
    <scope>NUCLEOTIDE SEQUENCE [LARGE SCALE GENOMIC DNA]</scope>
    <source>
        <strain evidence="2 3">BRUESC1165</strain>
    </source>
</reference>
<dbReference type="RefSeq" id="WP_161725209.1">
    <property type="nucleotide sequence ID" value="NZ_JBHOMY010000035.1"/>
</dbReference>
<organism evidence="2 3">
    <name type="scientific">Microvirga arabica</name>
    <dbReference type="NCBI Taxonomy" id="1128671"/>
    <lineage>
        <taxon>Bacteria</taxon>
        <taxon>Pseudomonadati</taxon>
        <taxon>Pseudomonadota</taxon>
        <taxon>Alphaproteobacteria</taxon>
        <taxon>Hyphomicrobiales</taxon>
        <taxon>Methylobacteriaceae</taxon>
        <taxon>Microvirga</taxon>
    </lineage>
</organism>
<gene>
    <name evidence="2" type="ORF">ACETIH_14340</name>
</gene>
<proteinExistence type="predicted"/>
<evidence type="ECO:0000313" key="3">
    <source>
        <dbReference type="Proteomes" id="UP001593940"/>
    </source>
</evidence>
<sequence length="114" mass="12002">MNDKLVAMLVTFVVVLPLYAMCCLGPAAVVGSVGGLLGWLSGSVSLGVVSFAATTALLVSWRMHQRKAASAASPGTSRELPGSPCCTTESRALQFPDRVVVKVGIRRQDVEARR</sequence>
<name>A0ABV6Y9B8_9HYPH</name>
<keyword evidence="1" id="KW-1133">Transmembrane helix</keyword>
<keyword evidence="3" id="KW-1185">Reference proteome</keyword>
<keyword evidence="1" id="KW-0812">Transmembrane</keyword>
<dbReference type="Proteomes" id="UP001593940">
    <property type="component" value="Unassembled WGS sequence"/>
</dbReference>
<keyword evidence="1" id="KW-0472">Membrane</keyword>
<accession>A0ABV6Y9B8</accession>
<feature type="transmembrane region" description="Helical" evidence="1">
    <location>
        <begin position="36"/>
        <end position="59"/>
    </location>
</feature>
<protein>
    <submittedName>
        <fullName evidence="2">Uncharacterized protein</fullName>
    </submittedName>
</protein>
<dbReference type="EMBL" id="JBHOMY010000035">
    <property type="protein sequence ID" value="MFC1457871.1"/>
    <property type="molecule type" value="Genomic_DNA"/>
</dbReference>
<evidence type="ECO:0000313" key="2">
    <source>
        <dbReference type="EMBL" id="MFC1457871.1"/>
    </source>
</evidence>